<gene>
    <name evidence="3" type="ORF">TheveDRAFT_1140</name>
</gene>
<evidence type="ECO:0000256" key="1">
    <source>
        <dbReference type="SAM" id="Coils"/>
    </source>
</evidence>
<dbReference type="InterPro" id="IPR021435">
    <property type="entry name" value="DUF3084"/>
</dbReference>
<dbReference type="STRING" id="926567.TheveDRAFT_1140"/>
<dbReference type="AlphaFoldDB" id="H0USH5"/>
<dbReference type="RefSeq" id="WP_006583758.1">
    <property type="nucleotide sequence ID" value="NZ_CM001377.1"/>
</dbReference>
<dbReference type="Pfam" id="PF11283">
    <property type="entry name" value="DUF3084"/>
    <property type="match status" value="1"/>
</dbReference>
<evidence type="ECO:0008006" key="5">
    <source>
        <dbReference type="Google" id="ProtNLM"/>
    </source>
</evidence>
<proteinExistence type="predicted"/>
<protein>
    <recommendedName>
        <fullName evidence="5">DUF3084 domain-containing protein</fullName>
    </recommendedName>
</protein>
<evidence type="ECO:0000313" key="3">
    <source>
        <dbReference type="EMBL" id="EHM10264.1"/>
    </source>
</evidence>
<keyword evidence="2" id="KW-0472">Membrane</keyword>
<feature type="transmembrane region" description="Helical" evidence="2">
    <location>
        <begin position="54"/>
        <end position="74"/>
    </location>
</feature>
<accession>H0USH5</accession>
<keyword evidence="2" id="KW-0812">Transmembrane</keyword>
<organism evidence="3 4">
    <name type="scientific">Thermanaerovibrio velox DSM 12556</name>
    <dbReference type="NCBI Taxonomy" id="926567"/>
    <lineage>
        <taxon>Bacteria</taxon>
        <taxon>Thermotogati</taxon>
        <taxon>Synergistota</taxon>
        <taxon>Synergistia</taxon>
        <taxon>Synergistales</taxon>
        <taxon>Synergistaceae</taxon>
        <taxon>Thermanaerovibrio</taxon>
    </lineage>
</organism>
<dbReference type="Gene3D" id="1.10.287.1490">
    <property type="match status" value="1"/>
</dbReference>
<evidence type="ECO:0000313" key="4">
    <source>
        <dbReference type="Proteomes" id="UP000005730"/>
    </source>
</evidence>
<dbReference type="Proteomes" id="UP000005730">
    <property type="component" value="Chromosome"/>
</dbReference>
<reference evidence="3 4" key="1">
    <citation type="submission" date="2011-10" db="EMBL/GenBank/DDBJ databases">
        <title>The Noncontiguous Finished genome of Thermanaerovibrio velox DSM 12556.</title>
        <authorList>
            <consortium name="US DOE Joint Genome Institute (JGI-PGF)"/>
            <person name="Lucas S."/>
            <person name="Copeland A."/>
            <person name="Lapidus A."/>
            <person name="Glavina del Rio T."/>
            <person name="Dalin E."/>
            <person name="Tice H."/>
            <person name="Bruce D."/>
            <person name="Goodwin L."/>
            <person name="Pitluck S."/>
            <person name="Peters L."/>
            <person name="Mikhailova N."/>
            <person name="Teshima H."/>
            <person name="Kyrpides N."/>
            <person name="Mavromatis K."/>
            <person name="Ivanova N."/>
            <person name="Markowitz V."/>
            <person name="Cheng J.-F."/>
            <person name="Hugenholtz P."/>
            <person name="Woyke T."/>
            <person name="Wu D."/>
            <person name="Spring S."/>
            <person name="Brambilla E.-M."/>
            <person name="Klenk H.-P."/>
            <person name="Eisen J.A."/>
        </authorList>
    </citation>
    <scope>NUCLEOTIDE SEQUENCE [LARGE SCALE GENOMIC DNA]</scope>
    <source>
        <strain evidence="3 4">DSM 12556</strain>
    </source>
</reference>
<dbReference type="eggNOG" id="COG4372">
    <property type="taxonomic scope" value="Bacteria"/>
</dbReference>
<evidence type="ECO:0000256" key="2">
    <source>
        <dbReference type="SAM" id="Phobius"/>
    </source>
</evidence>
<feature type="coiled-coil region" evidence="1">
    <location>
        <begin position="85"/>
        <end position="203"/>
    </location>
</feature>
<dbReference type="EMBL" id="CM001377">
    <property type="protein sequence ID" value="EHM10264.1"/>
    <property type="molecule type" value="Genomic_DNA"/>
</dbReference>
<keyword evidence="2" id="KW-1133">Transmembrane helix</keyword>
<feature type="transmembrane region" description="Helical" evidence="2">
    <location>
        <begin position="12"/>
        <end position="33"/>
    </location>
</feature>
<dbReference type="OrthoDB" id="9812848at2"/>
<dbReference type="SUPFAM" id="SSF57997">
    <property type="entry name" value="Tropomyosin"/>
    <property type="match status" value="1"/>
</dbReference>
<name>H0USH5_9BACT</name>
<keyword evidence="1" id="KW-0175">Coiled coil</keyword>
<keyword evidence="4" id="KW-1185">Reference proteome</keyword>
<sequence>MSFWQDIGELNWQLILALVLISAVVAYVGDVLGMRVGKKRVSLFGLRPRHTSSVITTVTGVLITLSTLVVLGFASSTVRSALLGMKIINRQMQELNVKLEDSRRELSESQGRLFESHKAMDSMVSRLKETESRLVSASGELEMVRRKYDGLVAKTVELADKKSQLEGQLRDLRSQRDRLMAEVADLRLKRDALEKELQQMRSGRIMVFAGELLYQVSWDGRGDPGEAVSTLLNRARASLALRFGLKPEAVILRLDPQEEAKVLGVLREGGGGRRVLRLFASSNATIGEALDCSVKVYRSVLVVRDGEVLAAERFERALNPSDAEQVLYGILKEVNQRVVSRGLLKDPLSGTVGGVTAAEFFDAVERMSGASGPFQVTVVAKGDAYTEGPLEVTIRVER</sequence>
<dbReference type="HOGENOM" id="CLU_033222_1_0_0"/>